<proteinExistence type="predicted"/>
<sequence length="225" mass="25826">MIVNSGKLDEALPKWRDRIVQLQPALEPGHLPIAQLIAGTPRVFRYFAAAAHEATRSDEDSQIWSEFEIKDELELEQVRDIAILSHQYKAIGLISENVFKWIVEFVPLAWEPEKHMMNLQKWIEKENLELDKAQTFPSLPTRSPLNYLETMPATKTFLTASHGYNQEVCGSAALVAKLGKDGKTRLLRWAMEKGDEARPVMDEHISYIAEQKEKINWGTYTNYTI</sequence>
<protein>
    <submittedName>
        <fullName evidence="1">Uncharacterized protein</fullName>
    </submittedName>
</protein>
<name>A0AAD4F7N3_9PEZI</name>
<gene>
    <name evidence="1" type="ORF">NEMBOFW57_003333</name>
</gene>
<keyword evidence="2" id="KW-1185">Reference proteome</keyword>
<dbReference type="Proteomes" id="UP001197093">
    <property type="component" value="Unassembled WGS sequence"/>
</dbReference>
<comment type="caution">
    <text evidence="1">The sequence shown here is derived from an EMBL/GenBank/DDBJ whole genome shotgun (WGS) entry which is preliminary data.</text>
</comment>
<accession>A0AAD4F7N3</accession>
<evidence type="ECO:0000313" key="2">
    <source>
        <dbReference type="Proteomes" id="UP001197093"/>
    </source>
</evidence>
<organism evidence="1 2">
    <name type="scientific">Staphylotrichum longicolle</name>
    <dbReference type="NCBI Taxonomy" id="669026"/>
    <lineage>
        <taxon>Eukaryota</taxon>
        <taxon>Fungi</taxon>
        <taxon>Dikarya</taxon>
        <taxon>Ascomycota</taxon>
        <taxon>Pezizomycotina</taxon>
        <taxon>Sordariomycetes</taxon>
        <taxon>Sordariomycetidae</taxon>
        <taxon>Sordariales</taxon>
        <taxon>Chaetomiaceae</taxon>
        <taxon>Staphylotrichum</taxon>
    </lineage>
</organism>
<dbReference type="AlphaFoldDB" id="A0AAD4F7N3"/>
<dbReference type="EMBL" id="JAHCVI010000001">
    <property type="protein sequence ID" value="KAG7293287.1"/>
    <property type="molecule type" value="Genomic_DNA"/>
</dbReference>
<reference evidence="1" key="1">
    <citation type="submission" date="2023-02" db="EMBL/GenBank/DDBJ databases">
        <authorList>
            <person name="Palmer J.M."/>
        </authorList>
    </citation>
    <scope>NUCLEOTIDE SEQUENCE</scope>
    <source>
        <strain evidence="1">FW57</strain>
    </source>
</reference>
<evidence type="ECO:0000313" key="1">
    <source>
        <dbReference type="EMBL" id="KAG7293287.1"/>
    </source>
</evidence>